<name>M1MXU0_9CLOT</name>
<dbReference type="Pfam" id="PF19127">
    <property type="entry name" value="Choline_bind_3"/>
    <property type="match status" value="2"/>
</dbReference>
<dbReference type="EMBL" id="CP004121">
    <property type="protein sequence ID" value="AGF59346.1"/>
    <property type="molecule type" value="Genomic_DNA"/>
</dbReference>
<dbReference type="HOGENOM" id="CLU_653297_0_0_9"/>
<feature type="domain" description="Peptidase C51" evidence="6">
    <location>
        <begin position="299"/>
        <end position="428"/>
    </location>
</feature>
<dbReference type="RefSeq" id="WP_015395653.1">
    <property type="nucleotide sequence ID" value="NC_020291.1"/>
</dbReference>
<dbReference type="Gene3D" id="3.90.1720.10">
    <property type="entry name" value="endopeptidase domain like (from Nostoc punctiforme)"/>
    <property type="match status" value="1"/>
</dbReference>
<dbReference type="eggNOG" id="COG5263">
    <property type="taxonomic scope" value="Bacteria"/>
</dbReference>
<feature type="repeat" description="Cell wall-binding" evidence="4">
    <location>
        <begin position="88"/>
        <end position="107"/>
    </location>
</feature>
<keyword evidence="3" id="KW-0677">Repeat</keyword>
<evidence type="ECO:0000313" key="8">
    <source>
        <dbReference type="EMBL" id="AGF59346.1"/>
    </source>
</evidence>
<keyword evidence="5" id="KW-0732">Signal</keyword>
<dbReference type="InterPro" id="IPR018337">
    <property type="entry name" value="Cell_wall/Cho-bd_repeat"/>
</dbReference>
<dbReference type="InterPro" id="IPR007921">
    <property type="entry name" value="CHAP_dom"/>
</dbReference>
<dbReference type="OrthoDB" id="1884925at2"/>
<sequence length="434" mass="48706">MKREFLKKIVVSVMATLIFTNMYSISASAKWSEDSNGGWNWIEDGEKAFGWKKIDSKWYYFNEDGLMKTGWVKDKGIWYNLSDSGEITTGWKSINGKWYHFNEDGQMEIGWINDNGVQYFTNLNGEMQTGTIKIDEKTYTFSDDGALLSSTSNNQERTTSGSTANAKDLETSKTGYVSTNSDVLNVRADATLSSDIIGTVAKGAEVKIVDDEKNGFYPIILSGKTGWVSSKWINVKKSENVIATPLITNQQASDVENTTNTDSSLIDEKTKKPKKDLEPVKLGDIRNTKPSLDNKYYYSDENLFYKVKLSPPFSSGGKVIKGNCTWYAWGRAWEITGNKPDDAGFIGNAYEWWAANKKSGKYQYGSEPKVGAIAVWKSSLPGSDGSGHVAVIEKIENGKIYISESTWHGVAFNYREIYDTSYLYGYIYLDEPNY</sequence>
<evidence type="ECO:0000256" key="5">
    <source>
        <dbReference type="SAM" id="SignalP"/>
    </source>
</evidence>
<feature type="chain" id="PRO_5004015745" description="N-acetylmuramoyl-L-alanine amidase" evidence="5">
    <location>
        <begin position="30"/>
        <end position="434"/>
    </location>
</feature>
<dbReference type="eggNOG" id="COG3942">
    <property type="taxonomic scope" value="Bacteria"/>
</dbReference>
<gene>
    <name evidence="8" type="ORF">Cspa_c56180</name>
</gene>
<accession>M1MXU0</accession>
<reference evidence="8 9" key="1">
    <citation type="submission" date="2013-02" db="EMBL/GenBank/DDBJ databases">
        <title>Genome sequence of Clostridium saccharoperbutylacetonicum N1-4(HMT).</title>
        <authorList>
            <person name="Poehlein A."/>
            <person name="Daniel R."/>
        </authorList>
    </citation>
    <scope>NUCLEOTIDE SEQUENCE [LARGE SCALE GENOMIC DNA]</scope>
    <source>
        <strain evidence="9">N1-4(HMT)</strain>
    </source>
</reference>
<dbReference type="KEGG" id="csr:Cspa_c56180"/>
<evidence type="ECO:0000313" key="9">
    <source>
        <dbReference type="Proteomes" id="UP000011728"/>
    </source>
</evidence>
<dbReference type="SUPFAM" id="SSF69360">
    <property type="entry name" value="Cell wall binding repeat"/>
    <property type="match status" value="1"/>
</dbReference>
<feature type="repeat" description="Cell wall-binding" evidence="4">
    <location>
        <begin position="48"/>
        <end position="67"/>
    </location>
</feature>
<dbReference type="PROSITE" id="PS50911">
    <property type="entry name" value="CHAP"/>
    <property type="match status" value="1"/>
</dbReference>
<dbReference type="STRING" id="36745.CLSAP_53670"/>
<dbReference type="SUPFAM" id="SSF54001">
    <property type="entry name" value="Cysteine proteinases"/>
    <property type="match status" value="1"/>
</dbReference>
<dbReference type="Pfam" id="PF08239">
    <property type="entry name" value="SH3_3"/>
    <property type="match status" value="1"/>
</dbReference>
<feature type="domain" description="SH3b" evidence="7">
    <location>
        <begin position="172"/>
        <end position="237"/>
    </location>
</feature>
<dbReference type="AlphaFoldDB" id="M1MXU0"/>
<evidence type="ECO:0000256" key="2">
    <source>
        <dbReference type="ARBA" id="ARBA00011901"/>
    </source>
</evidence>
<dbReference type="GO" id="GO:0008745">
    <property type="term" value="F:N-acetylmuramoyl-L-alanine amidase activity"/>
    <property type="evidence" value="ECO:0007669"/>
    <property type="project" value="UniProtKB-EC"/>
</dbReference>
<evidence type="ECO:0000256" key="3">
    <source>
        <dbReference type="ARBA" id="ARBA00022737"/>
    </source>
</evidence>
<organism evidence="8 9">
    <name type="scientific">Clostridium saccharoperbutylacetonicum N1-4(HMT)</name>
    <dbReference type="NCBI Taxonomy" id="931276"/>
    <lineage>
        <taxon>Bacteria</taxon>
        <taxon>Bacillati</taxon>
        <taxon>Bacillota</taxon>
        <taxon>Clostridia</taxon>
        <taxon>Eubacteriales</taxon>
        <taxon>Clostridiaceae</taxon>
        <taxon>Clostridium</taxon>
    </lineage>
</organism>
<protein>
    <recommendedName>
        <fullName evidence="2">N-acetylmuramoyl-L-alanine amidase</fullName>
        <ecNumber evidence="2">3.5.1.28</ecNumber>
    </recommendedName>
</protein>
<evidence type="ECO:0000256" key="1">
    <source>
        <dbReference type="ARBA" id="ARBA00001561"/>
    </source>
</evidence>
<dbReference type="PROSITE" id="PS51170">
    <property type="entry name" value="CW"/>
    <property type="match status" value="2"/>
</dbReference>
<dbReference type="Pfam" id="PF05257">
    <property type="entry name" value="CHAP"/>
    <property type="match status" value="1"/>
</dbReference>
<dbReference type="Gene3D" id="2.30.30.40">
    <property type="entry name" value="SH3 Domains"/>
    <property type="match status" value="1"/>
</dbReference>
<dbReference type="InterPro" id="IPR003646">
    <property type="entry name" value="SH3-like_bac-type"/>
</dbReference>
<dbReference type="InterPro" id="IPR038765">
    <property type="entry name" value="Papain-like_cys_pep_sf"/>
</dbReference>
<dbReference type="EC" id="3.5.1.28" evidence="2"/>
<keyword evidence="9" id="KW-1185">Reference proteome</keyword>
<proteinExistence type="predicted"/>
<dbReference type="PROSITE" id="PS51781">
    <property type="entry name" value="SH3B"/>
    <property type="match status" value="1"/>
</dbReference>
<dbReference type="PATRIC" id="fig|931276.5.peg.5663"/>
<dbReference type="Gene3D" id="2.10.270.10">
    <property type="entry name" value="Cholin Binding"/>
    <property type="match status" value="2"/>
</dbReference>
<evidence type="ECO:0000259" key="6">
    <source>
        <dbReference type="PROSITE" id="PS50911"/>
    </source>
</evidence>
<dbReference type="SMART" id="SM00287">
    <property type="entry name" value="SH3b"/>
    <property type="match status" value="1"/>
</dbReference>
<feature type="signal peptide" evidence="5">
    <location>
        <begin position="1"/>
        <end position="29"/>
    </location>
</feature>
<dbReference type="Proteomes" id="UP000011728">
    <property type="component" value="Chromosome"/>
</dbReference>
<evidence type="ECO:0000256" key="4">
    <source>
        <dbReference type="PROSITE-ProRule" id="PRU00591"/>
    </source>
</evidence>
<evidence type="ECO:0000259" key="7">
    <source>
        <dbReference type="PROSITE" id="PS51781"/>
    </source>
</evidence>
<comment type="catalytic activity">
    <reaction evidence="1">
        <text>Hydrolyzes the link between N-acetylmuramoyl residues and L-amino acid residues in certain cell-wall glycopeptides.</text>
        <dbReference type="EC" id="3.5.1.28"/>
    </reaction>
</comment>